<evidence type="ECO:0000256" key="1">
    <source>
        <dbReference type="SAM" id="MobiDB-lite"/>
    </source>
</evidence>
<dbReference type="AlphaFoldDB" id="A0A1F5ZHZ5"/>
<feature type="chain" id="PRO_5009522851" description="Transglycosylase SLT domain-containing protein" evidence="2">
    <location>
        <begin position="18"/>
        <end position="187"/>
    </location>
</feature>
<dbReference type="InterPro" id="IPR023346">
    <property type="entry name" value="Lysozyme-like_dom_sf"/>
</dbReference>
<evidence type="ECO:0000259" key="3">
    <source>
        <dbReference type="Pfam" id="PF01464"/>
    </source>
</evidence>
<evidence type="ECO:0000256" key="2">
    <source>
        <dbReference type="SAM" id="SignalP"/>
    </source>
</evidence>
<organism evidence="4 5">
    <name type="scientific">Candidatus Gottesmanbacteria bacterium RBG_13_45_10</name>
    <dbReference type="NCBI Taxonomy" id="1798370"/>
    <lineage>
        <taxon>Bacteria</taxon>
        <taxon>Candidatus Gottesmaniibacteriota</taxon>
    </lineage>
</organism>
<dbReference type="InterPro" id="IPR008258">
    <property type="entry name" value="Transglycosylase_SLT_dom_1"/>
</dbReference>
<comment type="caution">
    <text evidence="4">The sequence shown here is derived from an EMBL/GenBank/DDBJ whole genome shotgun (WGS) entry which is preliminary data.</text>
</comment>
<feature type="signal peptide" evidence="2">
    <location>
        <begin position="1"/>
        <end position="17"/>
    </location>
</feature>
<proteinExistence type="predicted"/>
<feature type="domain" description="Transglycosylase SLT" evidence="3">
    <location>
        <begin position="99"/>
        <end position="173"/>
    </location>
</feature>
<sequence>MKGSAPIVMMIGGVAMAAIFLSVAAVQSSAKQGNVLSAQAKPALANTDGSEVLLNFNTPTPTPTPTPKPTPTPTPKPTPTPTPTPTPIPVTSEQLDSWFTKYSNLYSVDRSLLWRIAVCESRLKPGAVNGDYAGLFQFGPLTWIGTRTAMNMDPNPDLRFNPEEAIRTAAFKLATPRGSKPWPYCGK</sequence>
<dbReference type="Pfam" id="PF01464">
    <property type="entry name" value="SLT"/>
    <property type="match status" value="1"/>
</dbReference>
<keyword evidence="2" id="KW-0732">Signal</keyword>
<protein>
    <recommendedName>
        <fullName evidence="3">Transglycosylase SLT domain-containing protein</fullName>
    </recommendedName>
</protein>
<feature type="compositionally biased region" description="Pro residues" evidence="1">
    <location>
        <begin position="60"/>
        <end position="88"/>
    </location>
</feature>
<dbReference type="SUPFAM" id="SSF53955">
    <property type="entry name" value="Lysozyme-like"/>
    <property type="match status" value="1"/>
</dbReference>
<feature type="region of interest" description="Disordered" evidence="1">
    <location>
        <begin position="52"/>
        <end position="91"/>
    </location>
</feature>
<dbReference type="Gene3D" id="1.10.530.10">
    <property type="match status" value="1"/>
</dbReference>
<reference evidence="4 5" key="1">
    <citation type="journal article" date="2016" name="Nat. Commun.">
        <title>Thousands of microbial genomes shed light on interconnected biogeochemical processes in an aquifer system.</title>
        <authorList>
            <person name="Anantharaman K."/>
            <person name="Brown C.T."/>
            <person name="Hug L.A."/>
            <person name="Sharon I."/>
            <person name="Castelle C.J."/>
            <person name="Probst A.J."/>
            <person name="Thomas B.C."/>
            <person name="Singh A."/>
            <person name="Wilkins M.J."/>
            <person name="Karaoz U."/>
            <person name="Brodie E.L."/>
            <person name="Williams K.H."/>
            <person name="Hubbard S.S."/>
            <person name="Banfield J.F."/>
        </authorList>
    </citation>
    <scope>NUCLEOTIDE SEQUENCE [LARGE SCALE GENOMIC DNA]</scope>
</reference>
<dbReference type="Proteomes" id="UP000177268">
    <property type="component" value="Unassembled WGS sequence"/>
</dbReference>
<dbReference type="EMBL" id="MFIZ01000017">
    <property type="protein sequence ID" value="OGG11742.1"/>
    <property type="molecule type" value="Genomic_DNA"/>
</dbReference>
<accession>A0A1F5ZHZ5</accession>
<name>A0A1F5ZHZ5_9BACT</name>
<gene>
    <name evidence="4" type="ORF">A2Z00_01425</name>
</gene>
<evidence type="ECO:0000313" key="4">
    <source>
        <dbReference type="EMBL" id="OGG11742.1"/>
    </source>
</evidence>
<evidence type="ECO:0000313" key="5">
    <source>
        <dbReference type="Proteomes" id="UP000177268"/>
    </source>
</evidence>